<proteinExistence type="predicted"/>
<organism evidence="2 3">
    <name type="scientific">Leishmania tarentolae</name>
    <name type="common">Sauroleishmania tarentolae</name>
    <dbReference type="NCBI Taxonomy" id="5689"/>
    <lineage>
        <taxon>Eukaryota</taxon>
        <taxon>Discoba</taxon>
        <taxon>Euglenozoa</taxon>
        <taxon>Kinetoplastea</taxon>
        <taxon>Metakinetoplastina</taxon>
        <taxon>Trypanosomatida</taxon>
        <taxon>Trypanosomatidae</taxon>
        <taxon>Leishmaniinae</taxon>
        <taxon>Leishmania</taxon>
        <taxon>lizard Leishmania</taxon>
    </lineage>
</organism>
<sequence>MLDGESLPQALCSSGARVRGRYDVGSEQGGNTTADQCYANSASGALTDHTMAESVIYTEEADQDGQKGASAQDSAQRGSKDVRACAVNSIPPFQASPQSLQMLVSRKITPVWHTPTSGQALKTHGDPGPLRGDLLMMRGAAAVECSAGPHCRNKPGVKEKCAHLIPGLLESVLFATSVASPESLRGTNLYSRTCACWRGRCVRLWLRMGATAESGGRWLRRCLSQTVPEARAGQRQRCKFGPCALLVARAACVALVVLCICTCAMRLVRRPHVPGWNGTRSILVQHEDAPRRMQLKYSRKVKWIHLPSWTLRVVPATCEDCLDSDTYAIALQRAVNGLGKIQCECNTGQQAELQALPQEQRQRGERSGAWGVGGGAATEARARDGAAAPLPTWALEDLLKAKGGVFAVFANIGAPLGKIGPMLLAMRSVTDDVDVAAELPHWHWLQYANISSATRPARPPPYVAVMGIHSTDTVSRAALRDGQRRTWFQYTAVARRENKFHGRLLPLYLLAAEERAAAPDPTWVGQDEDTGPEATASFHRPTVQEFADATNFYRALAAPPSSAGAAPVNLSYRQRRMTLRPKWRTSDLTSSPCDHMISVTVRSTADHPRPPLAAVAEYLRLPIIPAFTAAARFLCEASSGLWAEALQHRDILWLEMLSDRNGTARREVNDSRWAMAAPVIMSQKTVLWLEYAYHAFPDVAFIGKSYDDVYIKVPQMLSDFTYVLSGRQSRDLDANLMSNAGNAPPFTDTVTAAADTVRIGGPLAAAAAQRLPRSPESECVDWGLQSGPLFSRRHHWITRKVARIVLEEPQDAYGTNGLRDVALLSMYDFNPIFAGIYRDIAMDDEDLLLAGVLRDRRARAAQLCPNERITHAEETMSRFHELRRDVSSVVTWASVVLHRCTRADMYHLHSHYFVEEHQLRGGTTPAEAAAAEAAAQERGAKWIRANINASLGPGWDNLNPVRWVPDGARAGDAKPKILAVQDGVAVYNVTF</sequence>
<dbReference type="GO" id="GO:0016757">
    <property type="term" value="F:glycosyltransferase activity"/>
    <property type="evidence" value="ECO:0007669"/>
    <property type="project" value="UniProtKB-KW"/>
</dbReference>
<feature type="region of interest" description="Disordered" evidence="1">
    <location>
        <begin position="357"/>
        <end position="376"/>
    </location>
</feature>
<dbReference type="Proteomes" id="UP000419144">
    <property type="component" value="Unassembled WGS sequence"/>
</dbReference>
<accession>A0A640K8K9</accession>
<evidence type="ECO:0000313" key="2">
    <source>
        <dbReference type="EMBL" id="GET85455.1"/>
    </source>
</evidence>
<feature type="region of interest" description="Disordered" evidence="1">
    <location>
        <begin position="60"/>
        <end position="82"/>
    </location>
</feature>
<keyword evidence="3" id="KW-1185">Reference proteome</keyword>
<comment type="caution">
    <text evidence="2">The sequence shown here is derived from an EMBL/GenBank/DDBJ whole genome shotgun (WGS) entry which is preliminary data.</text>
</comment>
<name>A0A640K8K9_LEITA</name>
<dbReference type="EMBL" id="BLBS01000002">
    <property type="protein sequence ID" value="GET85455.1"/>
    <property type="molecule type" value="Genomic_DNA"/>
</dbReference>
<reference evidence="2" key="1">
    <citation type="submission" date="2019-11" db="EMBL/GenBank/DDBJ databases">
        <title>Leishmania tarentolae CDS.</title>
        <authorList>
            <person name="Goto Y."/>
            <person name="Yamagishi J."/>
        </authorList>
    </citation>
    <scope>NUCLEOTIDE SEQUENCE [LARGE SCALE GENOMIC DNA]</scope>
    <source>
        <strain evidence="2">Parrot Tar II</strain>
    </source>
</reference>
<dbReference type="OrthoDB" id="2139606at2759"/>
<dbReference type="VEuPathDB" id="TriTrypDB:LtaPh_0201600"/>
<gene>
    <name evidence="2" type="ORF">LtaPh_0201600</name>
</gene>
<evidence type="ECO:0000256" key="1">
    <source>
        <dbReference type="SAM" id="MobiDB-lite"/>
    </source>
</evidence>
<protein>
    <submittedName>
        <fullName evidence="2">Phosphoglycan beta 1,3 galactosyltransferase-like protein</fullName>
    </submittedName>
</protein>
<evidence type="ECO:0000313" key="3">
    <source>
        <dbReference type="Proteomes" id="UP000419144"/>
    </source>
</evidence>
<dbReference type="AlphaFoldDB" id="A0A640K8K9"/>